<name>A0A7S2VUW0_9EUKA</name>
<feature type="domain" description="CCHC-type" evidence="6">
    <location>
        <begin position="152"/>
        <end position="166"/>
    </location>
</feature>
<proteinExistence type="predicted"/>
<dbReference type="InterPro" id="IPR001876">
    <property type="entry name" value="Znf_RanBP2"/>
</dbReference>
<reference evidence="8" key="1">
    <citation type="submission" date="2021-01" db="EMBL/GenBank/DDBJ databases">
        <authorList>
            <person name="Corre E."/>
            <person name="Pelletier E."/>
            <person name="Niang G."/>
            <person name="Scheremetjew M."/>
            <person name="Finn R."/>
            <person name="Kale V."/>
            <person name="Holt S."/>
            <person name="Cochrane G."/>
            <person name="Meng A."/>
            <person name="Brown T."/>
            <person name="Cohen L."/>
        </authorList>
    </citation>
    <scope>NUCLEOTIDE SEQUENCE</scope>
    <source>
        <strain evidence="8">BC52</strain>
    </source>
</reference>
<feature type="region of interest" description="Disordered" evidence="5">
    <location>
        <begin position="118"/>
        <end position="150"/>
    </location>
</feature>
<dbReference type="GO" id="GO:0003676">
    <property type="term" value="F:nucleic acid binding"/>
    <property type="evidence" value="ECO:0007669"/>
    <property type="project" value="InterPro"/>
</dbReference>
<dbReference type="EMBL" id="HBHC01001004">
    <property type="protein sequence ID" value="CAD9650469.1"/>
    <property type="molecule type" value="Transcribed_RNA"/>
</dbReference>
<keyword evidence="2 4" id="KW-0863">Zinc-finger</keyword>
<evidence type="ECO:0000259" key="7">
    <source>
        <dbReference type="PROSITE" id="PS50199"/>
    </source>
</evidence>
<dbReference type="InterPro" id="IPR036875">
    <property type="entry name" value="Znf_CCHC_sf"/>
</dbReference>
<keyword evidence="1" id="KW-0479">Metal-binding</keyword>
<evidence type="ECO:0008006" key="9">
    <source>
        <dbReference type="Google" id="ProtNLM"/>
    </source>
</evidence>
<dbReference type="AlphaFoldDB" id="A0A7S2VUW0"/>
<sequence>MRGCVGAMRQVFVVYLLAGILPLGLSTNLKRLQTAPVGKRRASFYSLNFQSMRQRDQILKLRGGRNRSERMMGPAGEGALIEGIFEKEDSEYGDLYGDDDAVPEAFKPIDLHGDGWSSDSGSAARFNADARKKKKEGRRPPNYPKDWSDQTCHRCKEKGHPVRRCPIRIAKKLARKPRIKQNLTEMFSSYDLGKLHRSPIASRARLSALYRPKLPSNIRKGSWVCCECGKVGQASDKTCAKCKSEKPSHLPILLGDFSREEDLKVHMEIAAEEGETLDPAHHL</sequence>
<dbReference type="SUPFAM" id="SSF57756">
    <property type="entry name" value="Retrovirus zinc finger-like domains"/>
    <property type="match status" value="1"/>
</dbReference>
<evidence type="ECO:0000256" key="1">
    <source>
        <dbReference type="ARBA" id="ARBA00022723"/>
    </source>
</evidence>
<evidence type="ECO:0000313" key="8">
    <source>
        <dbReference type="EMBL" id="CAD9650469.1"/>
    </source>
</evidence>
<feature type="domain" description="RanBP2-type" evidence="7">
    <location>
        <begin position="219"/>
        <end position="248"/>
    </location>
</feature>
<dbReference type="PROSITE" id="PS50199">
    <property type="entry name" value="ZF_RANBP2_2"/>
    <property type="match status" value="1"/>
</dbReference>
<evidence type="ECO:0000256" key="4">
    <source>
        <dbReference type="PROSITE-ProRule" id="PRU00322"/>
    </source>
</evidence>
<evidence type="ECO:0000259" key="6">
    <source>
        <dbReference type="PROSITE" id="PS50158"/>
    </source>
</evidence>
<evidence type="ECO:0000256" key="5">
    <source>
        <dbReference type="SAM" id="MobiDB-lite"/>
    </source>
</evidence>
<dbReference type="PROSITE" id="PS50158">
    <property type="entry name" value="ZF_CCHC"/>
    <property type="match status" value="1"/>
</dbReference>
<accession>A0A7S2VUW0</accession>
<protein>
    <recommendedName>
        <fullName evidence="9">CCHC-type domain-containing protein</fullName>
    </recommendedName>
</protein>
<dbReference type="GO" id="GO:0008270">
    <property type="term" value="F:zinc ion binding"/>
    <property type="evidence" value="ECO:0007669"/>
    <property type="project" value="UniProtKB-KW"/>
</dbReference>
<organism evidence="8">
    <name type="scientific">Norrisiella sphaerica</name>
    <dbReference type="NCBI Taxonomy" id="552664"/>
    <lineage>
        <taxon>Eukaryota</taxon>
        <taxon>Sar</taxon>
        <taxon>Rhizaria</taxon>
        <taxon>Cercozoa</taxon>
        <taxon>Chlorarachniophyceae</taxon>
        <taxon>Norrisiella</taxon>
    </lineage>
</organism>
<evidence type="ECO:0000256" key="2">
    <source>
        <dbReference type="ARBA" id="ARBA00022771"/>
    </source>
</evidence>
<gene>
    <name evidence="8" type="ORF">NSPH01132_LOCUS565</name>
</gene>
<dbReference type="Gene3D" id="4.10.60.10">
    <property type="entry name" value="Zinc finger, CCHC-type"/>
    <property type="match status" value="1"/>
</dbReference>
<evidence type="ECO:0000256" key="3">
    <source>
        <dbReference type="ARBA" id="ARBA00022833"/>
    </source>
</evidence>
<dbReference type="InterPro" id="IPR001878">
    <property type="entry name" value="Znf_CCHC"/>
</dbReference>
<keyword evidence="3" id="KW-0862">Zinc</keyword>